<comment type="caution">
    <text evidence="1">The sequence shown here is derived from an EMBL/GenBank/DDBJ whole genome shotgun (WGS) entry which is preliminary data.</text>
</comment>
<sequence>MQTEGRSPEIVIAAEMGDQAEESACRDFIDGTIRGSILGQMSLF</sequence>
<reference evidence="1 2" key="1">
    <citation type="submission" date="2013-02" db="EMBL/GenBank/DDBJ databases">
        <title>A novel strain isolated from Lonar lake, Maharashtra, India.</title>
        <authorList>
            <person name="Singh A."/>
        </authorList>
    </citation>
    <scope>NUCLEOTIDE SEQUENCE [LARGE SCALE GENOMIC DNA]</scope>
    <source>
        <strain evidence="1 2">AK24</strain>
    </source>
</reference>
<evidence type="ECO:0000313" key="1">
    <source>
        <dbReference type="EMBL" id="EON78266.1"/>
    </source>
</evidence>
<evidence type="ECO:0000313" key="2">
    <source>
        <dbReference type="Proteomes" id="UP000013909"/>
    </source>
</evidence>
<name>R7ZVT8_9BACT</name>
<proteinExistence type="predicted"/>
<gene>
    <name evidence="1" type="ORF">ADIS_1129</name>
</gene>
<organism evidence="1 2">
    <name type="scientific">Lunatimonas lonarensis</name>
    <dbReference type="NCBI Taxonomy" id="1232681"/>
    <lineage>
        <taxon>Bacteria</taxon>
        <taxon>Pseudomonadati</taxon>
        <taxon>Bacteroidota</taxon>
        <taxon>Cytophagia</taxon>
        <taxon>Cytophagales</taxon>
        <taxon>Cyclobacteriaceae</taxon>
    </lineage>
</organism>
<dbReference type="AlphaFoldDB" id="R7ZVT8"/>
<keyword evidence="2" id="KW-1185">Reference proteome</keyword>
<dbReference type="EMBL" id="AQHR01000040">
    <property type="protein sequence ID" value="EON78266.1"/>
    <property type="molecule type" value="Genomic_DNA"/>
</dbReference>
<protein>
    <submittedName>
        <fullName evidence="1">Uncharacterized protein</fullName>
    </submittedName>
</protein>
<dbReference type="Proteomes" id="UP000013909">
    <property type="component" value="Unassembled WGS sequence"/>
</dbReference>
<accession>R7ZVT8</accession>